<feature type="domain" description="Alpha-D-phosphohexomutase alpha/beta/alpha" evidence="9">
    <location>
        <begin position="213"/>
        <end position="306"/>
    </location>
</feature>
<dbReference type="GO" id="GO:0008973">
    <property type="term" value="F:phosphopentomutase activity"/>
    <property type="evidence" value="ECO:0007669"/>
    <property type="project" value="TreeGrafter"/>
</dbReference>
<feature type="domain" description="Alpha-D-phosphohexomutase alpha/beta/alpha" evidence="10">
    <location>
        <begin position="320"/>
        <end position="429"/>
    </location>
</feature>
<dbReference type="PROSITE" id="PS00710">
    <property type="entry name" value="PGM_PMM"/>
    <property type="match status" value="1"/>
</dbReference>
<protein>
    <submittedName>
        <fullName evidence="11">Phosphomannomutase</fullName>
    </submittedName>
</protein>
<evidence type="ECO:0000259" key="9">
    <source>
        <dbReference type="Pfam" id="PF02879"/>
    </source>
</evidence>
<dbReference type="GO" id="GO:0000287">
    <property type="term" value="F:magnesium ion binding"/>
    <property type="evidence" value="ECO:0007669"/>
    <property type="project" value="InterPro"/>
</dbReference>
<dbReference type="InParanoid" id="A0A2T0GTI4"/>
<evidence type="ECO:0000313" key="11">
    <source>
        <dbReference type="EMBL" id="PRW62419.1"/>
    </source>
</evidence>
<dbReference type="EMBL" id="PVSR01000032">
    <property type="protein sequence ID" value="PRW62419.1"/>
    <property type="molecule type" value="Genomic_DNA"/>
</dbReference>
<dbReference type="Gene3D" id="3.30.310.50">
    <property type="entry name" value="Alpha-D-phosphohexomutase, C-terminal domain"/>
    <property type="match status" value="1"/>
</dbReference>
<name>A0A2T0GTI4_ACTMO</name>
<evidence type="ECO:0000256" key="3">
    <source>
        <dbReference type="ARBA" id="ARBA00022553"/>
    </source>
</evidence>
<dbReference type="Pfam" id="PF02879">
    <property type="entry name" value="PGM_PMM_II"/>
    <property type="match status" value="1"/>
</dbReference>
<dbReference type="InterPro" id="IPR005846">
    <property type="entry name" value="A-D-PHexomutase_a/b/a-III"/>
</dbReference>
<dbReference type="InterPro" id="IPR005841">
    <property type="entry name" value="Alpha-D-phosphohexomutase_SF"/>
</dbReference>
<keyword evidence="3" id="KW-0597">Phosphoprotein</keyword>
<keyword evidence="6" id="KW-0413">Isomerase</keyword>
<keyword evidence="5 7" id="KW-0460">Magnesium</keyword>
<accession>A0A2T0GTI4</accession>
<comment type="cofactor">
    <cofactor evidence="1">
        <name>Mg(2+)</name>
        <dbReference type="ChEBI" id="CHEBI:18420"/>
    </cofactor>
</comment>
<sequence length="557" mass="59828">MTRDTELRESTLRWADDDVDEQDRAELRELLEAAESEDERALTELRGRMAGPPGFGTAGIRAPVRAGPNGMNRAVVVRTTAGLAAWLAERAGPGTVVVGHDARHGSPRFAEDAAEVFAAAGFRVLMLPEALPTPVLAFATRSQGAVAGVQITASHNPPADNGYKVYLAGGVPLVSPFDEEIEQRIAAVGPAREVERSAGWSYHDRALNDYLARVETLPRGDVRELRVAATALHGVGAEPLRYALHLAGFTDVHLVAEQREPDPGFPTVRFPNPEEPGTTDAVLGLASRVEADLAVALDPDADRCALGVREPNGRWRMLSGDETGVLLGEHVLAGLGPEKRDPLVATTIVSSTMLAAIAAEHGVRYDETLTGFKWLMRAGDGAATGLVYAYEEALGHCVDPEWVRDKDGLSTAVLACDLAATLRSRGLSLLDRLDELERRHGVHETAQLSVRVRRISETAEVMRRLRDAPPRELAGIPVHTRDLLPEADVLVLRSAESAAGLRVVLRPSGTEPKLKCYLQTTEPVASPASGAELASSRRRARTRMSALDAEVRALVAG</sequence>
<evidence type="ECO:0000256" key="5">
    <source>
        <dbReference type="ARBA" id="ARBA00022842"/>
    </source>
</evidence>
<dbReference type="PANTHER" id="PTHR45745:SF1">
    <property type="entry name" value="PHOSPHOGLUCOMUTASE 2B-RELATED"/>
    <property type="match status" value="1"/>
</dbReference>
<evidence type="ECO:0000259" key="8">
    <source>
        <dbReference type="Pfam" id="PF02878"/>
    </source>
</evidence>
<dbReference type="InterPro" id="IPR016066">
    <property type="entry name" value="A-D-PHexomutase_CS"/>
</dbReference>
<evidence type="ECO:0000256" key="2">
    <source>
        <dbReference type="ARBA" id="ARBA00010231"/>
    </source>
</evidence>
<evidence type="ECO:0000259" key="10">
    <source>
        <dbReference type="Pfam" id="PF02880"/>
    </source>
</evidence>
<dbReference type="Proteomes" id="UP000239352">
    <property type="component" value="Unassembled WGS sequence"/>
</dbReference>
<gene>
    <name evidence="11" type="ORF">CEP50_15365</name>
</gene>
<dbReference type="GO" id="GO:0006166">
    <property type="term" value="P:purine ribonucleoside salvage"/>
    <property type="evidence" value="ECO:0007669"/>
    <property type="project" value="TreeGrafter"/>
</dbReference>
<evidence type="ECO:0000256" key="4">
    <source>
        <dbReference type="ARBA" id="ARBA00022723"/>
    </source>
</evidence>
<dbReference type="InterPro" id="IPR016055">
    <property type="entry name" value="A-D-PHexomutase_a/b/a-I/II/III"/>
</dbReference>
<dbReference type="FunCoup" id="A0A2T0GTI4">
    <property type="interactions" value="188"/>
</dbReference>
<dbReference type="CDD" id="cd05799">
    <property type="entry name" value="PGM2"/>
    <property type="match status" value="1"/>
</dbReference>
<organism evidence="11 12">
    <name type="scientific">Actinopolyspora mortivallis</name>
    <dbReference type="NCBI Taxonomy" id="33906"/>
    <lineage>
        <taxon>Bacteria</taxon>
        <taxon>Bacillati</taxon>
        <taxon>Actinomycetota</taxon>
        <taxon>Actinomycetes</taxon>
        <taxon>Actinopolysporales</taxon>
        <taxon>Actinopolysporaceae</taxon>
        <taxon>Actinopolyspora</taxon>
    </lineage>
</organism>
<dbReference type="SUPFAM" id="SSF55957">
    <property type="entry name" value="Phosphoglucomutase, C-terminal domain"/>
    <property type="match status" value="1"/>
</dbReference>
<evidence type="ECO:0000256" key="6">
    <source>
        <dbReference type="ARBA" id="ARBA00023235"/>
    </source>
</evidence>
<dbReference type="SUPFAM" id="SSF53738">
    <property type="entry name" value="Phosphoglucomutase, first 3 domains"/>
    <property type="match status" value="3"/>
</dbReference>
<dbReference type="Pfam" id="PF02880">
    <property type="entry name" value="PGM_PMM_III"/>
    <property type="match status" value="1"/>
</dbReference>
<dbReference type="PANTHER" id="PTHR45745">
    <property type="entry name" value="PHOSPHOMANNOMUTASE 45A"/>
    <property type="match status" value="1"/>
</dbReference>
<dbReference type="Gene3D" id="3.40.120.10">
    <property type="entry name" value="Alpha-D-Glucose-1,6-Bisphosphate, subunit A, domain 3"/>
    <property type="match status" value="3"/>
</dbReference>
<dbReference type="InterPro" id="IPR005844">
    <property type="entry name" value="A-D-PHexomutase_a/b/a-I"/>
</dbReference>
<comment type="similarity">
    <text evidence="2 7">Belongs to the phosphohexose mutase family.</text>
</comment>
<dbReference type="PRINTS" id="PR00509">
    <property type="entry name" value="PGMPMM"/>
</dbReference>
<dbReference type="STRING" id="1050202.GCA_000384035_02934"/>
<keyword evidence="12" id="KW-1185">Reference proteome</keyword>
<dbReference type="GO" id="GO:0005975">
    <property type="term" value="P:carbohydrate metabolic process"/>
    <property type="evidence" value="ECO:0007669"/>
    <property type="project" value="InterPro"/>
</dbReference>
<comment type="caution">
    <text evidence="11">The sequence shown here is derived from an EMBL/GenBank/DDBJ whole genome shotgun (WGS) entry which is preliminary data.</text>
</comment>
<feature type="domain" description="Alpha-D-phosphohexomutase alpha/beta/alpha" evidence="8">
    <location>
        <begin position="55"/>
        <end position="187"/>
    </location>
</feature>
<evidence type="ECO:0000313" key="12">
    <source>
        <dbReference type="Proteomes" id="UP000239352"/>
    </source>
</evidence>
<keyword evidence="4 7" id="KW-0479">Metal-binding</keyword>
<dbReference type="InterPro" id="IPR036900">
    <property type="entry name" value="A-D-PHexomutase_C_sf"/>
</dbReference>
<reference evidence="11 12" key="1">
    <citation type="submission" date="2018-03" db="EMBL/GenBank/DDBJ databases">
        <title>Actinopolyspora mortivallis from Sahara, screening for active biomolecules.</title>
        <authorList>
            <person name="Selama O."/>
            <person name="Wellington E.M.H."/>
            <person name="Hacene H."/>
        </authorList>
    </citation>
    <scope>NUCLEOTIDE SEQUENCE [LARGE SCALE GENOMIC DNA]</scope>
    <source>
        <strain evidence="11 12">M5A</strain>
    </source>
</reference>
<dbReference type="InterPro" id="IPR005845">
    <property type="entry name" value="A-D-PHexomutase_a/b/a-II"/>
</dbReference>
<evidence type="ECO:0000256" key="7">
    <source>
        <dbReference type="RuleBase" id="RU004326"/>
    </source>
</evidence>
<evidence type="ECO:0000256" key="1">
    <source>
        <dbReference type="ARBA" id="ARBA00001946"/>
    </source>
</evidence>
<dbReference type="Pfam" id="PF02878">
    <property type="entry name" value="PGM_PMM_I"/>
    <property type="match status" value="1"/>
</dbReference>
<dbReference type="AlphaFoldDB" id="A0A2T0GTI4"/>
<dbReference type="RefSeq" id="WP_106114644.1">
    <property type="nucleotide sequence ID" value="NZ_PVSR01000032.1"/>
</dbReference>
<proteinExistence type="inferred from homology"/>